<feature type="region of interest" description="Disordered" evidence="1">
    <location>
        <begin position="60"/>
        <end position="132"/>
    </location>
</feature>
<dbReference type="Proteomes" id="UP001287286">
    <property type="component" value="Unassembled WGS sequence"/>
</dbReference>
<evidence type="ECO:0000256" key="1">
    <source>
        <dbReference type="SAM" id="MobiDB-lite"/>
    </source>
</evidence>
<evidence type="ECO:0000313" key="2">
    <source>
        <dbReference type="EMBL" id="KAK4062768.1"/>
    </source>
</evidence>
<comment type="caution">
    <text evidence="2">The sequence shown here is derived from an EMBL/GenBank/DDBJ whole genome shotgun (WGS) entry which is preliminary data.</text>
</comment>
<feature type="compositionally biased region" description="Polar residues" evidence="1">
    <location>
        <begin position="106"/>
        <end position="118"/>
    </location>
</feature>
<organism evidence="2 3">
    <name type="scientific">Purpureocillium lilacinum</name>
    <name type="common">Paecilomyces lilacinus</name>
    <dbReference type="NCBI Taxonomy" id="33203"/>
    <lineage>
        <taxon>Eukaryota</taxon>
        <taxon>Fungi</taxon>
        <taxon>Dikarya</taxon>
        <taxon>Ascomycota</taxon>
        <taxon>Pezizomycotina</taxon>
        <taxon>Sordariomycetes</taxon>
        <taxon>Hypocreomycetidae</taxon>
        <taxon>Hypocreales</taxon>
        <taxon>Ophiocordycipitaceae</taxon>
        <taxon>Purpureocillium</taxon>
    </lineage>
</organism>
<feature type="compositionally biased region" description="Polar residues" evidence="1">
    <location>
        <begin position="61"/>
        <end position="82"/>
    </location>
</feature>
<protein>
    <submittedName>
        <fullName evidence="2">Uncharacterized protein</fullName>
    </submittedName>
</protein>
<accession>A0ABR0BC03</accession>
<name>A0ABR0BC03_PURLI</name>
<proteinExistence type="predicted"/>
<evidence type="ECO:0000313" key="3">
    <source>
        <dbReference type="Proteomes" id="UP001287286"/>
    </source>
</evidence>
<gene>
    <name evidence="2" type="ORF">Purlil1_14187</name>
</gene>
<keyword evidence="3" id="KW-1185">Reference proteome</keyword>
<dbReference type="EMBL" id="JAWRVI010000541">
    <property type="protein sequence ID" value="KAK4062768.1"/>
    <property type="molecule type" value="Genomic_DNA"/>
</dbReference>
<feature type="region of interest" description="Disordered" evidence="1">
    <location>
        <begin position="1"/>
        <end position="31"/>
    </location>
</feature>
<sequence>MEVSAYISPADLPGRALTSYPWQPTSGEPSRRHAWSWAAHGATQSNTPDLDCAYGRVTDSPIATQKDGTSTNKGTETLSRNGGVQDDGKLTRFVPWHAADHRDQPRQISPSQRTSTPHHATAERSAPPAEGP</sequence>
<reference evidence="2 3" key="1">
    <citation type="journal article" date="2024" name="Microbiol. Resour. Announc.">
        <title>Genome annotations for the ascomycete fungi Trichoderma harzianum, Trichoderma aggressivum, and Purpureocillium lilacinum.</title>
        <authorList>
            <person name="Beijen E.P.W."/>
            <person name="Ohm R.A."/>
        </authorList>
    </citation>
    <scope>NUCLEOTIDE SEQUENCE [LARGE SCALE GENOMIC DNA]</scope>
    <source>
        <strain evidence="2 3">CBS 150709</strain>
    </source>
</reference>